<dbReference type="EMBL" id="QGMK01000942">
    <property type="protein sequence ID" value="TVY75823.1"/>
    <property type="molecule type" value="Genomic_DNA"/>
</dbReference>
<evidence type="ECO:0000313" key="4">
    <source>
        <dbReference type="Proteomes" id="UP000469558"/>
    </source>
</evidence>
<dbReference type="Pfam" id="PF03473">
    <property type="entry name" value="MOSC"/>
    <property type="match status" value="1"/>
</dbReference>
<dbReference type="OrthoDB" id="5390at2759"/>
<evidence type="ECO:0000259" key="1">
    <source>
        <dbReference type="PROSITE" id="PS51340"/>
    </source>
</evidence>
<feature type="domain" description="FAD-binding FR-type" evidence="2">
    <location>
        <begin position="245"/>
        <end position="349"/>
    </location>
</feature>
<dbReference type="InterPro" id="IPR011037">
    <property type="entry name" value="Pyrv_Knase-like_insert_dom_sf"/>
</dbReference>
<reference evidence="3 4" key="1">
    <citation type="submission" date="2018-05" db="EMBL/GenBank/DDBJ databases">
        <title>Genome sequencing and assembly of the regulated plant pathogen Lachnellula willkommii and related sister species for the development of diagnostic species identification markers.</title>
        <authorList>
            <person name="Giroux E."/>
            <person name="Bilodeau G."/>
        </authorList>
    </citation>
    <scope>NUCLEOTIDE SEQUENCE [LARGE SCALE GENOMIC DNA]</scope>
    <source>
        <strain evidence="3 4">CBS 268.59</strain>
    </source>
</reference>
<dbReference type="InterPro" id="IPR005302">
    <property type="entry name" value="MoCF_Sase_C"/>
</dbReference>
<organism evidence="3 4">
    <name type="scientific">Lachnellula suecica</name>
    <dbReference type="NCBI Taxonomy" id="602035"/>
    <lineage>
        <taxon>Eukaryota</taxon>
        <taxon>Fungi</taxon>
        <taxon>Dikarya</taxon>
        <taxon>Ascomycota</taxon>
        <taxon>Pezizomycotina</taxon>
        <taxon>Leotiomycetes</taxon>
        <taxon>Helotiales</taxon>
        <taxon>Lachnaceae</taxon>
        <taxon>Lachnellula</taxon>
    </lineage>
</organism>
<dbReference type="PROSITE" id="PS51384">
    <property type="entry name" value="FAD_FR"/>
    <property type="match status" value="1"/>
</dbReference>
<dbReference type="PROSITE" id="PS51340">
    <property type="entry name" value="MOSC"/>
    <property type="match status" value="1"/>
</dbReference>
<evidence type="ECO:0000313" key="3">
    <source>
        <dbReference type="EMBL" id="TVY75823.1"/>
    </source>
</evidence>
<feature type="domain" description="MOSC" evidence="1">
    <location>
        <begin position="39"/>
        <end position="178"/>
    </location>
</feature>
<dbReference type="InterPro" id="IPR017927">
    <property type="entry name" value="FAD-bd_FR_type"/>
</dbReference>
<dbReference type="GO" id="GO:0016491">
    <property type="term" value="F:oxidoreductase activity"/>
    <property type="evidence" value="ECO:0007669"/>
    <property type="project" value="InterPro"/>
</dbReference>
<comment type="caution">
    <text evidence="3">The sequence shown here is derived from an EMBL/GenBank/DDBJ whole genome shotgun (WGS) entry which is preliminary data.</text>
</comment>
<dbReference type="PRINTS" id="PR00409">
    <property type="entry name" value="PHDIOXRDTASE"/>
</dbReference>
<dbReference type="CDD" id="cd06185">
    <property type="entry name" value="PDR_like"/>
    <property type="match status" value="1"/>
</dbReference>
<dbReference type="GO" id="GO:0030151">
    <property type="term" value="F:molybdenum ion binding"/>
    <property type="evidence" value="ECO:0007669"/>
    <property type="project" value="InterPro"/>
</dbReference>
<dbReference type="Gene3D" id="2.40.33.20">
    <property type="entry name" value="PK beta-barrel domain-like"/>
    <property type="match status" value="1"/>
</dbReference>
<dbReference type="Gene3D" id="2.40.30.10">
    <property type="entry name" value="Translation factors"/>
    <property type="match status" value="1"/>
</dbReference>
<dbReference type="SUPFAM" id="SSF63380">
    <property type="entry name" value="Riboflavin synthase domain-like"/>
    <property type="match status" value="1"/>
</dbReference>
<dbReference type="InterPro" id="IPR052353">
    <property type="entry name" value="Benzoxazolinone_Detox_Enz"/>
</dbReference>
<dbReference type="SUPFAM" id="SSF50800">
    <property type="entry name" value="PK beta-barrel domain-like"/>
    <property type="match status" value="1"/>
</dbReference>
<dbReference type="InterPro" id="IPR039261">
    <property type="entry name" value="FNR_nucleotide-bd"/>
</dbReference>
<dbReference type="Gene3D" id="3.40.50.80">
    <property type="entry name" value="Nucleotide-binding domain of ferredoxin-NADP reductase (FNR) module"/>
    <property type="match status" value="1"/>
</dbReference>
<dbReference type="PANTHER" id="PTHR30212:SF2">
    <property type="entry name" value="PROTEIN YIIM"/>
    <property type="match status" value="1"/>
</dbReference>
<name>A0A8T9C6T7_9HELO</name>
<dbReference type="AlphaFoldDB" id="A0A8T9C6T7"/>
<gene>
    <name evidence="3" type="primary">yiiM</name>
    <name evidence="3" type="ORF">LSUE1_G003400</name>
</gene>
<sequence length="439" mass="49516">MGSATPVPETANLPLRIDTILQVRTSLLKQAFGGLSGIYKTSKSSPVRVRIQGCEGDQRGWEGHASHDNALLHYDSQHYTAWKMEIPDRAHLFEAGAFGENIVSENLSEDNVCIGDILRLGKEVVVQVSKPRPPCYKLNHRFEVRDMSLRSQNANRTGWYYRVLKEGSIQPGDAIVLVERNYPQWTITKVQKKLYKDVKEETAMKELAYLPELGDEIRNMFLNRWTKKIFVDEKQRLQGAKEDLFQWTRYRLIRKTRETPRICSFTFEAITTISTPVKVEPGSHIRVKLGEGGKFVRAYSVVSGDSKQFQLGVAHDRGKPRGGSEYLHDVVKTGDILSFSDMASEFPLEINAKYHVLIAGGIGITAFIASARHLQELGIGFHLYYAIRATADKAFGHLIDNFGTTVTILDGSKGQRLNLPKIISRQTMVRTSTYVDLIV</sequence>
<evidence type="ECO:0000259" key="2">
    <source>
        <dbReference type="PROSITE" id="PS51384"/>
    </source>
</evidence>
<dbReference type="GO" id="GO:0030170">
    <property type="term" value="F:pyridoxal phosphate binding"/>
    <property type="evidence" value="ECO:0007669"/>
    <property type="project" value="InterPro"/>
</dbReference>
<dbReference type="InterPro" id="IPR017938">
    <property type="entry name" value="Riboflavin_synthase-like_b-brl"/>
</dbReference>
<dbReference type="PANTHER" id="PTHR30212">
    <property type="entry name" value="PROTEIN YIIM"/>
    <property type="match status" value="1"/>
</dbReference>
<dbReference type="Proteomes" id="UP000469558">
    <property type="component" value="Unassembled WGS sequence"/>
</dbReference>
<accession>A0A8T9C6T7</accession>
<proteinExistence type="predicted"/>
<keyword evidence="4" id="KW-1185">Reference proteome</keyword>
<dbReference type="SUPFAM" id="SSF52343">
    <property type="entry name" value="Ferredoxin reductase-like, C-terminal NADP-linked domain"/>
    <property type="match status" value="1"/>
</dbReference>
<protein>
    <submittedName>
        <fullName evidence="3">Protein YiiM</fullName>
    </submittedName>
</protein>